<gene>
    <name evidence="2" type="ORF">GOSPT_091_00040</name>
</gene>
<evidence type="ECO:0000256" key="1">
    <source>
        <dbReference type="SAM" id="Phobius"/>
    </source>
</evidence>
<proteinExistence type="predicted"/>
<sequence length="222" mass="23853">MTSAAVESPDWHRVLLTPTLSKQCWGFMIGSALFALGSAPWIGRWMGASNANICYFIGAWFFTAAALVQLLRSGAITVPVDYSPGTMVRAEWLAAATQFFGTLMFNTSTAAALTARNIASEKHLVWSPDAAGSVMFLISGILVIVAYNHTSKAWKPSDVEWWSAQINLLGCIAFGVSAVGAYITPNGNTVDDVLANSCTFIGAACFFVSSMIVLPRRIPERS</sequence>
<comment type="caution">
    <text evidence="2">The sequence shown here is derived from an EMBL/GenBank/DDBJ whole genome shotgun (WGS) entry which is preliminary data.</text>
</comment>
<reference evidence="2 3" key="1">
    <citation type="submission" date="2012-02" db="EMBL/GenBank/DDBJ databases">
        <title>Whole genome shotgun sequence of Gordonia sputi NBRC 100414.</title>
        <authorList>
            <person name="Yoshida I."/>
            <person name="Hosoyama A."/>
            <person name="Tsuchikane K."/>
            <person name="Katsumata H."/>
            <person name="Yamazaki S."/>
            <person name="Fujita N."/>
        </authorList>
    </citation>
    <scope>NUCLEOTIDE SEQUENCE [LARGE SCALE GENOMIC DNA]</scope>
    <source>
        <strain evidence="2 3">NBRC 100414</strain>
    </source>
</reference>
<evidence type="ECO:0008006" key="4">
    <source>
        <dbReference type="Google" id="ProtNLM"/>
    </source>
</evidence>
<dbReference type="RefSeq" id="WP_005207247.1">
    <property type="nucleotide sequence ID" value="NZ_BAFC01000089.1"/>
</dbReference>
<dbReference type="EMBL" id="BAFC01000089">
    <property type="protein sequence ID" value="GAB40200.1"/>
    <property type="molecule type" value="Genomic_DNA"/>
</dbReference>
<dbReference type="AlphaFoldDB" id="H5U392"/>
<feature type="transmembrane region" description="Helical" evidence="1">
    <location>
        <begin position="53"/>
        <end position="71"/>
    </location>
</feature>
<accession>H5U392</accession>
<keyword evidence="1" id="KW-1133">Transmembrane helix</keyword>
<keyword evidence="1" id="KW-0472">Membrane</keyword>
<name>H5U392_9ACTN</name>
<feature type="transmembrane region" description="Helical" evidence="1">
    <location>
        <begin position="20"/>
        <end position="41"/>
    </location>
</feature>
<keyword evidence="1" id="KW-0812">Transmembrane</keyword>
<protein>
    <recommendedName>
        <fullName evidence="4">YrhK domain-containing protein</fullName>
    </recommendedName>
</protein>
<dbReference type="eggNOG" id="ENOG5030Y0T">
    <property type="taxonomic scope" value="Bacteria"/>
</dbReference>
<keyword evidence="3" id="KW-1185">Reference proteome</keyword>
<evidence type="ECO:0000313" key="3">
    <source>
        <dbReference type="Proteomes" id="UP000005845"/>
    </source>
</evidence>
<dbReference type="Proteomes" id="UP000005845">
    <property type="component" value="Unassembled WGS sequence"/>
</dbReference>
<feature type="transmembrane region" description="Helical" evidence="1">
    <location>
        <begin position="130"/>
        <end position="149"/>
    </location>
</feature>
<organism evidence="2 3">
    <name type="scientific">Gordonia sputi NBRC 100414</name>
    <dbReference type="NCBI Taxonomy" id="1089453"/>
    <lineage>
        <taxon>Bacteria</taxon>
        <taxon>Bacillati</taxon>
        <taxon>Actinomycetota</taxon>
        <taxon>Actinomycetes</taxon>
        <taxon>Mycobacteriales</taxon>
        <taxon>Gordoniaceae</taxon>
        <taxon>Gordonia</taxon>
    </lineage>
</organism>
<evidence type="ECO:0000313" key="2">
    <source>
        <dbReference type="EMBL" id="GAB40200.1"/>
    </source>
</evidence>
<feature type="transmembrane region" description="Helical" evidence="1">
    <location>
        <begin position="161"/>
        <end position="182"/>
    </location>
</feature>
<feature type="transmembrane region" description="Helical" evidence="1">
    <location>
        <begin position="194"/>
        <end position="214"/>
    </location>
</feature>